<sequence>EMSGSKSKVVFVGNIPYEMTEEQLIDIFKEVGPVASFRLMFDRETGKARGYGFCEYADPETAASAIRNLNGYDVGGRALRVDRADQEMQSAPVPMAGGGTPSLDAVNATLAGMGNTQLLEVMTQMKTMASSNPEQTRQLLQSNPSLTYALFQAMQVMSTPTSAGQSVAPPVPNAEQQRELIMRIMSLTPEQIDALPPQQRDQVLQLVIHYPQIVNICREHSWPNRDKPCLLHIL</sequence>
<dbReference type="Pfam" id="PF00076">
    <property type="entry name" value="RRM_1"/>
    <property type="match status" value="1"/>
</dbReference>
<evidence type="ECO:0000313" key="6">
    <source>
        <dbReference type="Proteomes" id="UP000240830"/>
    </source>
</evidence>
<comment type="caution">
    <text evidence="5">The sequence shown here is derived from an EMBL/GenBank/DDBJ whole genome shotgun (WGS) entry which is preliminary data.</text>
</comment>
<dbReference type="PANTHER" id="PTHR45735:SF2">
    <property type="entry name" value="CLEAVAGE STIMULATION FACTOR SUBUNIT 2"/>
    <property type="match status" value="1"/>
</dbReference>
<dbReference type="InterPro" id="IPR035979">
    <property type="entry name" value="RBD_domain_sf"/>
</dbReference>
<reference evidence="5 6" key="1">
    <citation type="submission" date="2016-10" db="EMBL/GenBank/DDBJ databases">
        <title>The genome of Paramicrosporidium saccamoebae is the missing link in understanding Cryptomycota and Microsporidia evolution.</title>
        <authorList>
            <person name="Quandt C.A."/>
            <person name="Beaudet D."/>
            <person name="Corsaro D."/>
            <person name="Michel R."/>
            <person name="Corradi N."/>
            <person name="James T."/>
        </authorList>
    </citation>
    <scope>NUCLEOTIDE SEQUENCE [LARGE SCALE GENOMIC DNA]</scope>
    <source>
        <strain evidence="5 6">KSL3</strain>
    </source>
</reference>
<dbReference type="EMBL" id="MTSL01000129">
    <property type="protein sequence ID" value="PJF18321.1"/>
    <property type="molecule type" value="Genomic_DNA"/>
</dbReference>
<dbReference type="Proteomes" id="UP000240830">
    <property type="component" value="Unassembled WGS sequence"/>
</dbReference>
<dbReference type="InterPro" id="IPR012677">
    <property type="entry name" value="Nucleotide-bd_a/b_plait_sf"/>
</dbReference>
<protein>
    <recommendedName>
        <fullName evidence="4">RRM domain-containing protein</fullName>
    </recommendedName>
</protein>
<dbReference type="InterPro" id="IPR038192">
    <property type="entry name" value="CSTF_C_sf"/>
</dbReference>
<feature type="non-terminal residue" evidence="5">
    <location>
        <position position="1"/>
    </location>
</feature>
<organism evidence="5 6">
    <name type="scientific">Paramicrosporidium saccamoebae</name>
    <dbReference type="NCBI Taxonomy" id="1246581"/>
    <lineage>
        <taxon>Eukaryota</taxon>
        <taxon>Fungi</taxon>
        <taxon>Fungi incertae sedis</taxon>
        <taxon>Cryptomycota</taxon>
        <taxon>Cryptomycota incertae sedis</taxon>
        <taxon>Paramicrosporidium</taxon>
    </lineage>
</organism>
<dbReference type="PANTHER" id="PTHR45735">
    <property type="entry name" value="CLEAVAGE STIMULATION FACTOR SUBUNIT 2"/>
    <property type="match status" value="1"/>
</dbReference>
<dbReference type="OrthoDB" id="272703at2759"/>
<dbReference type="GO" id="GO:0005847">
    <property type="term" value="C:mRNA cleavage and polyadenylation specificity factor complex"/>
    <property type="evidence" value="ECO:0007669"/>
    <property type="project" value="TreeGrafter"/>
</dbReference>
<evidence type="ECO:0000259" key="4">
    <source>
        <dbReference type="PROSITE" id="PS50102"/>
    </source>
</evidence>
<dbReference type="STRING" id="1246581.A0A2H9TKN3"/>
<feature type="domain" description="RRM" evidence="4">
    <location>
        <begin position="8"/>
        <end position="86"/>
    </location>
</feature>
<dbReference type="AlphaFoldDB" id="A0A2H9TKN3"/>
<dbReference type="CDD" id="cd12398">
    <property type="entry name" value="RRM_CSTF2_RNA15_like"/>
    <property type="match status" value="1"/>
</dbReference>
<dbReference type="InterPro" id="IPR025742">
    <property type="entry name" value="CSTF2_hinge"/>
</dbReference>
<evidence type="ECO:0000313" key="5">
    <source>
        <dbReference type="EMBL" id="PJF18321.1"/>
    </source>
</evidence>
<evidence type="ECO:0000256" key="3">
    <source>
        <dbReference type="PROSITE-ProRule" id="PRU00176"/>
    </source>
</evidence>
<dbReference type="Gene3D" id="1.25.40.630">
    <property type="match status" value="1"/>
</dbReference>
<keyword evidence="3" id="KW-0694">RNA-binding</keyword>
<dbReference type="SMART" id="SM00360">
    <property type="entry name" value="RRM"/>
    <property type="match status" value="1"/>
</dbReference>
<comment type="subcellular location">
    <subcellularLocation>
        <location evidence="1">Nucleus</location>
    </subcellularLocation>
</comment>
<dbReference type="Pfam" id="PF14327">
    <property type="entry name" value="CSTF2_hinge"/>
    <property type="match status" value="1"/>
</dbReference>
<dbReference type="InterPro" id="IPR000504">
    <property type="entry name" value="RRM_dom"/>
</dbReference>
<dbReference type="Gene3D" id="1.10.20.70">
    <property type="entry name" value="Transcription termination and cleavage factor, C-terminal domain"/>
    <property type="match status" value="1"/>
</dbReference>
<keyword evidence="6" id="KW-1185">Reference proteome</keyword>
<dbReference type="Pfam" id="PF14304">
    <property type="entry name" value="CSTF_C"/>
    <property type="match status" value="1"/>
</dbReference>
<dbReference type="SUPFAM" id="SSF54928">
    <property type="entry name" value="RNA-binding domain, RBD"/>
    <property type="match status" value="1"/>
</dbReference>
<evidence type="ECO:0000256" key="1">
    <source>
        <dbReference type="ARBA" id="ARBA00004123"/>
    </source>
</evidence>
<dbReference type="GO" id="GO:0031124">
    <property type="term" value="P:mRNA 3'-end processing"/>
    <property type="evidence" value="ECO:0007669"/>
    <property type="project" value="InterPro"/>
</dbReference>
<gene>
    <name evidence="5" type="ORF">PSACC_01865</name>
</gene>
<dbReference type="PROSITE" id="PS50102">
    <property type="entry name" value="RRM"/>
    <property type="match status" value="1"/>
</dbReference>
<keyword evidence="2" id="KW-0539">Nucleus</keyword>
<proteinExistence type="predicted"/>
<accession>A0A2H9TKN3</accession>
<evidence type="ECO:0000256" key="2">
    <source>
        <dbReference type="ARBA" id="ARBA00023242"/>
    </source>
</evidence>
<dbReference type="GO" id="GO:0003729">
    <property type="term" value="F:mRNA binding"/>
    <property type="evidence" value="ECO:0007669"/>
    <property type="project" value="TreeGrafter"/>
</dbReference>
<dbReference type="InterPro" id="IPR026896">
    <property type="entry name" value="CSTF_C"/>
</dbReference>
<dbReference type="Gene3D" id="3.30.70.330">
    <property type="match status" value="1"/>
</dbReference>
<name>A0A2H9TKN3_9FUNG</name>